<proteinExistence type="predicted"/>
<dbReference type="InterPro" id="IPR036520">
    <property type="entry name" value="UPF0759_sf"/>
</dbReference>
<dbReference type="OrthoDB" id="9780310at2"/>
<keyword evidence="2" id="KW-1185">Reference proteome</keyword>
<dbReference type="SUPFAM" id="SSF117396">
    <property type="entry name" value="TM1631-like"/>
    <property type="match status" value="1"/>
</dbReference>
<dbReference type="Proteomes" id="UP000254554">
    <property type="component" value="Unassembled WGS sequence"/>
</dbReference>
<dbReference type="PANTHER" id="PTHR30348">
    <property type="entry name" value="UNCHARACTERIZED PROTEIN YECE"/>
    <property type="match status" value="1"/>
</dbReference>
<dbReference type="GeneID" id="93291912"/>
<reference evidence="1 2" key="1">
    <citation type="submission" date="2018-06" db="EMBL/GenBank/DDBJ databases">
        <authorList>
            <consortium name="Pathogen Informatics"/>
            <person name="Doyle S."/>
        </authorList>
    </citation>
    <scope>NUCLEOTIDE SEQUENCE [LARGE SCALE GENOMIC DNA]</scope>
    <source>
        <strain evidence="1 2">NCTC11370</strain>
    </source>
</reference>
<dbReference type="InterPro" id="IPR002763">
    <property type="entry name" value="DUF72"/>
</dbReference>
<organism evidence="1 2">
    <name type="scientific">Fluoribacter dumoffii</name>
    <dbReference type="NCBI Taxonomy" id="463"/>
    <lineage>
        <taxon>Bacteria</taxon>
        <taxon>Pseudomonadati</taxon>
        <taxon>Pseudomonadota</taxon>
        <taxon>Gammaproteobacteria</taxon>
        <taxon>Legionellales</taxon>
        <taxon>Legionellaceae</taxon>
        <taxon>Fluoribacter</taxon>
    </lineage>
</organism>
<protein>
    <submittedName>
        <fullName evidence="1">Protein of uncharacterized function DUF72</fullName>
    </submittedName>
</protein>
<sequence length="247" mass="29614">MKLDDIHIGTSGWRYEHWRGSFYPEELSATEEFISYYAEKFNTVEVNTSFYHLPNEKTVKKWSELTPEHFIFTCKASRYITHMKKLCEPRVSLGKLYRVLENFGEKLGPILFQLPPHWRKNTDRLAQFLSQLSKEHRYAFEFRNTTWLAEDTYELLRDYNVALCFYDFKQYQPPEIITSDLIYIRPHGPNETPYTGSYDEHTITDYAKKIRNWRNDGKLIYCYFDNDEKAYAPKDALRLIEQVKHLS</sequence>
<dbReference type="STRING" id="1094715.GCA_000236165_00906"/>
<dbReference type="Pfam" id="PF01904">
    <property type="entry name" value="DUF72"/>
    <property type="match status" value="1"/>
</dbReference>
<name>A0A377GAF6_9GAMM</name>
<evidence type="ECO:0000313" key="1">
    <source>
        <dbReference type="EMBL" id="STO21450.1"/>
    </source>
</evidence>
<dbReference type="AlphaFoldDB" id="A0A377GAF6"/>
<evidence type="ECO:0000313" key="2">
    <source>
        <dbReference type="Proteomes" id="UP000254554"/>
    </source>
</evidence>
<dbReference type="RefSeq" id="WP_010653726.1">
    <property type="nucleotide sequence ID" value="NZ_JAPHOO010000001.1"/>
</dbReference>
<dbReference type="PANTHER" id="PTHR30348:SF4">
    <property type="entry name" value="DUF72 DOMAIN-CONTAINING PROTEIN"/>
    <property type="match status" value="1"/>
</dbReference>
<dbReference type="Gene3D" id="3.20.20.410">
    <property type="entry name" value="Protein of unknown function UPF0759"/>
    <property type="match status" value="1"/>
</dbReference>
<dbReference type="EMBL" id="UGGT01000001">
    <property type="protein sequence ID" value="STO21450.1"/>
    <property type="molecule type" value="Genomic_DNA"/>
</dbReference>
<accession>A0A377GAF6</accession>
<gene>
    <name evidence="1" type="primary">yecE_1</name>
    <name evidence="1" type="ORF">NCTC11370_01517</name>
</gene>